<dbReference type="AlphaFoldDB" id="A0A8X6X5X6"/>
<feature type="compositionally biased region" description="Polar residues" evidence="1">
    <location>
        <begin position="106"/>
        <end position="115"/>
    </location>
</feature>
<keyword evidence="3" id="KW-1185">Reference proteome</keyword>
<name>A0A8X6X5X6_9ARAC</name>
<dbReference type="Proteomes" id="UP000886998">
    <property type="component" value="Unassembled WGS sequence"/>
</dbReference>
<gene>
    <name evidence="2" type="ORF">TNIN_42191</name>
</gene>
<reference evidence="2" key="1">
    <citation type="submission" date="2020-08" db="EMBL/GenBank/DDBJ databases">
        <title>Multicomponent nature underlies the extraordinary mechanical properties of spider dragline silk.</title>
        <authorList>
            <person name="Kono N."/>
            <person name="Nakamura H."/>
            <person name="Mori M."/>
            <person name="Yoshida Y."/>
            <person name="Ohtoshi R."/>
            <person name="Malay A.D."/>
            <person name="Moran D.A.P."/>
            <person name="Tomita M."/>
            <person name="Numata K."/>
            <person name="Arakawa K."/>
        </authorList>
    </citation>
    <scope>NUCLEOTIDE SEQUENCE</scope>
</reference>
<feature type="region of interest" description="Disordered" evidence="1">
    <location>
        <begin position="166"/>
        <end position="185"/>
    </location>
</feature>
<organism evidence="2 3">
    <name type="scientific">Trichonephila inaurata madagascariensis</name>
    <dbReference type="NCBI Taxonomy" id="2747483"/>
    <lineage>
        <taxon>Eukaryota</taxon>
        <taxon>Metazoa</taxon>
        <taxon>Ecdysozoa</taxon>
        <taxon>Arthropoda</taxon>
        <taxon>Chelicerata</taxon>
        <taxon>Arachnida</taxon>
        <taxon>Araneae</taxon>
        <taxon>Araneomorphae</taxon>
        <taxon>Entelegynae</taxon>
        <taxon>Araneoidea</taxon>
        <taxon>Nephilidae</taxon>
        <taxon>Trichonephila</taxon>
        <taxon>Trichonephila inaurata</taxon>
    </lineage>
</organism>
<sequence>MSEMETDSQIPVDDCSKKRRICSEINGHSMLAGNYQDLCKTPDTAENYEMKEVLRAALKETLQKKADLCVVSELRSRPPCTFFNCPCDAETAKILKNEPSTEKANQDSPNSTETFTTPKNDKDKTKNKNKKCKIKKDSSEDFAFPKRTARPVSPLVSEPIAVSNSFSDLESENEHAQVVQWNQIK</sequence>
<feature type="region of interest" description="Disordered" evidence="1">
    <location>
        <begin position="98"/>
        <end position="135"/>
    </location>
</feature>
<comment type="caution">
    <text evidence="2">The sequence shown here is derived from an EMBL/GenBank/DDBJ whole genome shotgun (WGS) entry which is preliminary data.</text>
</comment>
<dbReference type="OrthoDB" id="6471529at2759"/>
<accession>A0A8X6X5X6</accession>
<proteinExistence type="predicted"/>
<evidence type="ECO:0000256" key="1">
    <source>
        <dbReference type="SAM" id="MobiDB-lite"/>
    </source>
</evidence>
<protein>
    <submittedName>
        <fullName evidence="2">Uncharacterized protein</fullName>
    </submittedName>
</protein>
<evidence type="ECO:0000313" key="3">
    <source>
        <dbReference type="Proteomes" id="UP000886998"/>
    </source>
</evidence>
<dbReference type="EMBL" id="BMAV01005525">
    <property type="protein sequence ID" value="GFY46634.1"/>
    <property type="molecule type" value="Genomic_DNA"/>
</dbReference>
<evidence type="ECO:0000313" key="2">
    <source>
        <dbReference type="EMBL" id="GFY46634.1"/>
    </source>
</evidence>